<dbReference type="InterPro" id="IPR058258">
    <property type="entry name" value="CcmS-like"/>
</dbReference>
<dbReference type="HOGENOM" id="CLU_081368_0_0_1"/>
<evidence type="ECO:0000259" key="1">
    <source>
        <dbReference type="Pfam" id="PF26617"/>
    </source>
</evidence>
<reference evidence="3" key="2">
    <citation type="submission" date="2015-01" db="EMBL/GenBank/DDBJ databases">
        <title>Evolutionary Origins and Diversification of the Mycorrhizal Mutualists.</title>
        <authorList>
            <consortium name="DOE Joint Genome Institute"/>
            <consortium name="Mycorrhizal Genomics Consortium"/>
            <person name="Kohler A."/>
            <person name="Kuo A."/>
            <person name="Nagy L.G."/>
            <person name="Floudas D."/>
            <person name="Copeland A."/>
            <person name="Barry K.W."/>
            <person name="Cichocki N."/>
            <person name="Veneault-Fourrey C."/>
            <person name="LaButti K."/>
            <person name="Lindquist E.A."/>
            <person name="Lipzen A."/>
            <person name="Lundell T."/>
            <person name="Morin E."/>
            <person name="Murat C."/>
            <person name="Riley R."/>
            <person name="Ohm R."/>
            <person name="Sun H."/>
            <person name="Tunlid A."/>
            <person name="Henrissat B."/>
            <person name="Grigoriev I.V."/>
            <person name="Hibbett D.S."/>
            <person name="Martin F."/>
        </authorList>
    </citation>
    <scope>NUCLEOTIDE SEQUENCE [LARGE SCALE GENOMIC DNA]</scope>
    <source>
        <strain evidence="3">MUT 4182</strain>
    </source>
</reference>
<dbReference type="AlphaFoldDB" id="A0A0C3QDE5"/>
<feature type="domain" description="CcmS related" evidence="1">
    <location>
        <begin position="19"/>
        <end position="149"/>
    </location>
</feature>
<feature type="non-terminal residue" evidence="2">
    <location>
        <position position="166"/>
    </location>
</feature>
<gene>
    <name evidence="2" type="ORF">M407DRAFT_47906</name>
</gene>
<sequence length="166" mass="19062">PHPTHDARIQETGGLALKPAQRAFFGRHRHATERFLWNLGPEHDERVEGLLDWVDTMGWALANLGLNKFLSWRQRGALFASADFRPWESPEEPGFDWMTFDEVQNTLDKTLQESIATYDPATTALVFVFLVSKSGSSVAIWRRKVSIPPSLQLKHNIEIQRIKRKL</sequence>
<dbReference type="Proteomes" id="UP000054248">
    <property type="component" value="Unassembled WGS sequence"/>
</dbReference>
<dbReference type="EMBL" id="KN823101">
    <property type="protein sequence ID" value="KIO22779.1"/>
    <property type="molecule type" value="Genomic_DNA"/>
</dbReference>
<evidence type="ECO:0000313" key="3">
    <source>
        <dbReference type="Proteomes" id="UP000054248"/>
    </source>
</evidence>
<keyword evidence="3" id="KW-1185">Reference proteome</keyword>
<dbReference type="STRING" id="1051891.A0A0C3QDE5"/>
<feature type="non-terminal residue" evidence="2">
    <location>
        <position position="1"/>
    </location>
</feature>
<reference evidence="2 3" key="1">
    <citation type="submission" date="2014-04" db="EMBL/GenBank/DDBJ databases">
        <authorList>
            <consortium name="DOE Joint Genome Institute"/>
            <person name="Kuo A."/>
            <person name="Girlanda M."/>
            <person name="Perotto S."/>
            <person name="Kohler A."/>
            <person name="Nagy L.G."/>
            <person name="Floudas D."/>
            <person name="Copeland A."/>
            <person name="Barry K.W."/>
            <person name="Cichocki N."/>
            <person name="Veneault-Fourrey C."/>
            <person name="LaButti K."/>
            <person name="Lindquist E.A."/>
            <person name="Lipzen A."/>
            <person name="Lundell T."/>
            <person name="Morin E."/>
            <person name="Murat C."/>
            <person name="Sun H."/>
            <person name="Tunlid A."/>
            <person name="Henrissat B."/>
            <person name="Grigoriev I.V."/>
            <person name="Hibbett D.S."/>
            <person name="Martin F."/>
            <person name="Nordberg H.P."/>
            <person name="Cantor M.N."/>
            <person name="Hua S.X."/>
        </authorList>
    </citation>
    <scope>NUCLEOTIDE SEQUENCE [LARGE SCALE GENOMIC DNA]</scope>
    <source>
        <strain evidence="2 3">MUT 4182</strain>
    </source>
</reference>
<organism evidence="2 3">
    <name type="scientific">Tulasnella calospora MUT 4182</name>
    <dbReference type="NCBI Taxonomy" id="1051891"/>
    <lineage>
        <taxon>Eukaryota</taxon>
        <taxon>Fungi</taxon>
        <taxon>Dikarya</taxon>
        <taxon>Basidiomycota</taxon>
        <taxon>Agaricomycotina</taxon>
        <taxon>Agaricomycetes</taxon>
        <taxon>Cantharellales</taxon>
        <taxon>Tulasnellaceae</taxon>
        <taxon>Tulasnella</taxon>
    </lineage>
</organism>
<dbReference type="Pfam" id="PF26617">
    <property type="entry name" value="CcmS-like"/>
    <property type="match status" value="1"/>
</dbReference>
<name>A0A0C3QDE5_9AGAM</name>
<evidence type="ECO:0000313" key="2">
    <source>
        <dbReference type="EMBL" id="KIO22779.1"/>
    </source>
</evidence>
<accession>A0A0C3QDE5</accession>
<proteinExistence type="predicted"/>
<dbReference type="OrthoDB" id="3171339at2759"/>
<protein>
    <recommendedName>
        <fullName evidence="1">CcmS related domain-containing protein</fullName>
    </recommendedName>
</protein>